<dbReference type="EMBL" id="JACHBT010000009">
    <property type="protein sequence ID" value="MBB6504946.1"/>
    <property type="molecule type" value="Genomic_DNA"/>
</dbReference>
<organism evidence="2 3">
    <name type="scientific">Sphingomonas endophytica</name>
    <dbReference type="NCBI Taxonomy" id="869719"/>
    <lineage>
        <taxon>Bacteria</taxon>
        <taxon>Pseudomonadati</taxon>
        <taxon>Pseudomonadota</taxon>
        <taxon>Alphaproteobacteria</taxon>
        <taxon>Sphingomonadales</taxon>
        <taxon>Sphingomonadaceae</taxon>
        <taxon>Sphingomonas</taxon>
    </lineage>
</organism>
<sequence>MTYTGMQAVLLILVLVFPLSALLARRVPVRTALMYGGIWLVIAAALAIVIRLFT</sequence>
<name>A0A7X0MNB1_9SPHN</name>
<reference evidence="2 3" key="2">
    <citation type="submission" date="2020-08" db="EMBL/GenBank/DDBJ databases">
        <authorList>
            <person name="Partida-Martinez L."/>
            <person name="Huntemann M."/>
            <person name="Clum A."/>
            <person name="Wang J."/>
            <person name="Palaniappan K."/>
            <person name="Ritter S."/>
            <person name="Chen I.-M."/>
            <person name="Stamatis D."/>
            <person name="Reddy T."/>
            <person name="O'Malley R."/>
            <person name="Daum C."/>
            <person name="Shapiro N."/>
            <person name="Ivanova N."/>
            <person name="Kyrpides N."/>
            <person name="Woyke T."/>
        </authorList>
    </citation>
    <scope>NUCLEOTIDE SEQUENCE [LARGE SCALE GENOMIC DNA]</scope>
    <source>
        <strain evidence="2 3">AS3.13</strain>
    </source>
</reference>
<protein>
    <submittedName>
        <fullName evidence="2">Uncharacterized protein</fullName>
    </submittedName>
</protein>
<dbReference type="AlphaFoldDB" id="A0A7X0MNB1"/>
<gene>
    <name evidence="2" type="ORF">F4693_001927</name>
</gene>
<keyword evidence="1" id="KW-0472">Membrane</keyword>
<accession>A0A7X0MNB1</accession>
<proteinExistence type="predicted"/>
<evidence type="ECO:0000313" key="2">
    <source>
        <dbReference type="EMBL" id="MBB6504946.1"/>
    </source>
</evidence>
<dbReference type="Proteomes" id="UP000522313">
    <property type="component" value="Unassembled WGS sequence"/>
</dbReference>
<comment type="caution">
    <text evidence="2">The sequence shown here is derived from an EMBL/GenBank/DDBJ whole genome shotgun (WGS) entry which is preliminary data.</text>
</comment>
<dbReference type="RefSeq" id="WP_184505476.1">
    <property type="nucleotide sequence ID" value="NZ_JACHBT010000009.1"/>
</dbReference>
<evidence type="ECO:0000256" key="1">
    <source>
        <dbReference type="SAM" id="Phobius"/>
    </source>
</evidence>
<keyword evidence="1" id="KW-1133">Transmembrane helix</keyword>
<evidence type="ECO:0000313" key="3">
    <source>
        <dbReference type="Proteomes" id="UP000522313"/>
    </source>
</evidence>
<reference evidence="2 3" key="1">
    <citation type="submission" date="2020-08" db="EMBL/GenBank/DDBJ databases">
        <title>The Agave Microbiome: Exploring the role of microbial communities in plant adaptations to desert environments.</title>
        <authorList>
            <person name="Partida-Martinez L.P."/>
        </authorList>
    </citation>
    <scope>NUCLEOTIDE SEQUENCE [LARGE SCALE GENOMIC DNA]</scope>
    <source>
        <strain evidence="2 3">AS3.13</strain>
    </source>
</reference>
<keyword evidence="1" id="KW-0812">Transmembrane</keyword>
<feature type="transmembrane region" description="Helical" evidence="1">
    <location>
        <begin position="34"/>
        <end position="53"/>
    </location>
</feature>